<dbReference type="Proteomes" id="UP000325081">
    <property type="component" value="Unassembled WGS sequence"/>
</dbReference>
<keyword evidence="3" id="KW-1185">Reference proteome</keyword>
<proteinExistence type="predicted"/>
<sequence>MKTYPHRRHRFTHNTHPLSDRRRRCVGPPRSAASEHRHCKAVADSDIIGEFSGRRGILNTGESFFEATLGGPPVAVATALSVDGDGMFDETDGLRVAGHQTRIDNGGWLDLAMAVCGIRAATDGGWLDLVMARRLWVMSEMAGGGFGLECHRLWPCLGFENPNKL</sequence>
<feature type="compositionally biased region" description="Basic residues" evidence="1">
    <location>
        <begin position="1"/>
        <end position="13"/>
    </location>
</feature>
<name>A0A5A7R3H3_STRAF</name>
<reference evidence="3" key="1">
    <citation type="journal article" date="2019" name="Curr. Biol.">
        <title>Genome Sequence of Striga asiatica Provides Insight into the Evolution of Plant Parasitism.</title>
        <authorList>
            <person name="Yoshida S."/>
            <person name="Kim S."/>
            <person name="Wafula E.K."/>
            <person name="Tanskanen J."/>
            <person name="Kim Y.M."/>
            <person name="Honaas L."/>
            <person name="Yang Z."/>
            <person name="Spallek T."/>
            <person name="Conn C.E."/>
            <person name="Ichihashi Y."/>
            <person name="Cheong K."/>
            <person name="Cui S."/>
            <person name="Der J.P."/>
            <person name="Gundlach H."/>
            <person name="Jiao Y."/>
            <person name="Hori C."/>
            <person name="Ishida J.K."/>
            <person name="Kasahara H."/>
            <person name="Kiba T."/>
            <person name="Kim M.S."/>
            <person name="Koo N."/>
            <person name="Laohavisit A."/>
            <person name="Lee Y.H."/>
            <person name="Lumba S."/>
            <person name="McCourt P."/>
            <person name="Mortimer J.C."/>
            <person name="Mutuku J.M."/>
            <person name="Nomura T."/>
            <person name="Sasaki-Sekimoto Y."/>
            <person name="Seto Y."/>
            <person name="Wang Y."/>
            <person name="Wakatake T."/>
            <person name="Sakakibara H."/>
            <person name="Demura T."/>
            <person name="Yamaguchi S."/>
            <person name="Yoneyama K."/>
            <person name="Manabe R.I."/>
            <person name="Nelson D.C."/>
            <person name="Schulman A.H."/>
            <person name="Timko M.P."/>
            <person name="dePamphilis C.W."/>
            <person name="Choi D."/>
            <person name="Shirasu K."/>
        </authorList>
    </citation>
    <scope>NUCLEOTIDE SEQUENCE [LARGE SCALE GENOMIC DNA]</scope>
    <source>
        <strain evidence="3">cv. UVA1</strain>
    </source>
</reference>
<protein>
    <submittedName>
        <fullName evidence="2">Uncharacterized protein</fullName>
    </submittedName>
</protein>
<evidence type="ECO:0000256" key="1">
    <source>
        <dbReference type="SAM" id="MobiDB-lite"/>
    </source>
</evidence>
<gene>
    <name evidence="2" type="ORF">STAS_29652</name>
</gene>
<comment type="caution">
    <text evidence="2">The sequence shown here is derived from an EMBL/GenBank/DDBJ whole genome shotgun (WGS) entry which is preliminary data.</text>
</comment>
<accession>A0A5A7R3H3</accession>
<feature type="region of interest" description="Disordered" evidence="1">
    <location>
        <begin position="1"/>
        <end position="32"/>
    </location>
</feature>
<organism evidence="2 3">
    <name type="scientific">Striga asiatica</name>
    <name type="common">Asiatic witchweed</name>
    <name type="synonym">Buchnera asiatica</name>
    <dbReference type="NCBI Taxonomy" id="4170"/>
    <lineage>
        <taxon>Eukaryota</taxon>
        <taxon>Viridiplantae</taxon>
        <taxon>Streptophyta</taxon>
        <taxon>Embryophyta</taxon>
        <taxon>Tracheophyta</taxon>
        <taxon>Spermatophyta</taxon>
        <taxon>Magnoliopsida</taxon>
        <taxon>eudicotyledons</taxon>
        <taxon>Gunneridae</taxon>
        <taxon>Pentapetalae</taxon>
        <taxon>asterids</taxon>
        <taxon>lamiids</taxon>
        <taxon>Lamiales</taxon>
        <taxon>Orobanchaceae</taxon>
        <taxon>Buchnereae</taxon>
        <taxon>Striga</taxon>
    </lineage>
</organism>
<dbReference type="EMBL" id="BKCP01010181">
    <property type="protein sequence ID" value="GER52215.1"/>
    <property type="molecule type" value="Genomic_DNA"/>
</dbReference>
<evidence type="ECO:0000313" key="3">
    <source>
        <dbReference type="Proteomes" id="UP000325081"/>
    </source>
</evidence>
<dbReference type="AlphaFoldDB" id="A0A5A7R3H3"/>
<evidence type="ECO:0000313" key="2">
    <source>
        <dbReference type="EMBL" id="GER52215.1"/>
    </source>
</evidence>